<dbReference type="NCBIfam" id="TIGR02246">
    <property type="entry name" value="SgcJ/EcaC family oxidoreductase"/>
    <property type="match status" value="1"/>
</dbReference>
<evidence type="ECO:0000313" key="3">
    <source>
        <dbReference type="Proteomes" id="UP000477722"/>
    </source>
</evidence>
<dbReference type="InterPro" id="IPR037401">
    <property type="entry name" value="SnoaL-like"/>
</dbReference>
<reference evidence="2 3" key="1">
    <citation type="submission" date="2020-02" db="EMBL/GenBank/DDBJ databases">
        <title>Whole-genome analyses of novel actinobacteria.</title>
        <authorList>
            <person name="Sahin N."/>
            <person name="Tatar D."/>
        </authorList>
    </citation>
    <scope>NUCLEOTIDE SEQUENCE [LARGE SCALE GENOMIC DNA]</scope>
    <source>
        <strain evidence="2 3">SB3404</strain>
    </source>
</reference>
<dbReference type="Gene3D" id="3.10.450.50">
    <property type="match status" value="1"/>
</dbReference>
<evidence type="ECO:0000313" key="2">
    <source>
        <dbReference type="EMBL" id="NGO72026.1"/>
    </source>
</evidence>
<sequence length="159" mass="17521">MFWSSSAGGTVVSEVEKADGVIARMARAWTAGDGAGWAADFAEDADFVDAVGRIQRGRRVIADEHQKLFDTIYRGSTLTIRRIGSRDLPGGTLLVHTESTLQVPGGPREGEWHAVQTKIFQDGRILAFHNTARTDLADLAQDDEELGRRSPQEWRRTAD</sequence>
<evidence type="ECO:0000259" key="1">
    <source>
        <dbReference type="Pfam" id="PF12680"/>
    </source>
</evidence>
<dbReference type="SUPFAM" id="SSF54427">
    <property type="entry name" value="NTF2-like"/>
    <property type="match status" value="1"/>
</dbReference>
<organism evidence="2 3">
    <name type="scientific">Streptomyces boncukensis</name>
    <dbReference type="NCBI Taxonomy" id="2711219"/>
    <lineage>
        <taxon>Bacteria</taxon>
        <taxon>Bacillati</taxon>
        <taxon>Actinomycetota</taxon>
        <taxon>Actinomycetes</taxon>
        <taxon>Kitasatosporales</taxon>
        <taxon>Streptomycetaceae</taxon>
        <taxon>Streptomyces</taxon>
    </lineage>
</organism>
<dbReference type="Pfam" id="PF12680">
    <property type="entry name" value="SnoaL_2"/>
    <property type="match status" value="1"/>
</dbReference>
<comment type="caution">
    <text evidence="2">The sequence shown here is derived from an EMBL/GenBank/DDBJ whole genome shotgun (WGS) entry which is preliminary data.</text>
</comment>
<feature type="domain" description="SnoaL-like" evidence="1">
    <location>
        <begin position="23"/>
        <end position="126"/>
    </location>
</feature>
<protein>
    <submittedName>
        <fullName evidence="2">SgcJ/EcaC family oxidoreductase</fullName>
    </submittedName>
</protein>
<dbReference type="Proteomes" id="UP000477722">
    <property type="component" value="Unassembled WGS sequence"/>
</dbReference>
<keyword evidence="3" id="KW-1185">Reference proteome</keyword>
<dbReference type="AlphaFoldDB" id="A0A6G4X3A5"/>
<gene>
    <name evidence="2" type="ORF">G5C65_27500</name>
</gene>
<accession>A0A6G4X3A5</accession>
<dbReference type="InterPro" id="IPR032710">
    <property type="entry name" value="NTF2-like_dom_sf"/>
</dbReference>
<dbReference type="EMBL" id="JAAKZZ010000389">
    <property type="protein sequence ID" value="NGO72026.1"/>
    <property type="molecule type" value="Genomic_DNA"/>
</dbReference>
<name>A0A6G4X3A5_9ACTN</name>
<proteinExistence type="predicted"/>
<dbReference type="InterPro" id="IPR011944">
    <property type="entry name" value="Steroid_delta5-4_isomerase"/>
</dbReference>